<accession>A0A9D6Z581</accession>
<evidence type="ECO:0000313" key="3">
    <source>
        <dbReference type="EMBL" id="MBI5251700.1"/>
    </source>
</evidence>
<feature type="region of interest" description="Disordered" evidence="1">
    <location>
        <begin position="1"/>
        <end position="22"/>
    </location>
</feature>
<evidence type="ECO:0000313" key="4">
    <source>
        <dbReference type="Proteomes" id="UP000807825"/>
    </source>
</evidence>
<sequence>MSQETPSCDRCTGCTGRHTEEKAEEEIKAGPYLLFAAVMVVIVSLLVKWLF</sequence>
<comment type="caution">
    <text evidence="3">The sequence shown here is derived from an EMBL/GenBank/DDBJ whole genome shotgun (WGS) entry which is preliminary data.</text>
</comment>
<organism evidence="3 4">
    <name type="scientific">Desulfomonile tiedjei</name>
    <dbReference type="NCBI Taxonomy" id="2358"/>
    <lineage>
        <taxon>Bacteria</taxon>
        <taxon>Pseudomonadati</taxon>
        <taxon>Thermodesulfobacteriota</taxon>
        <taxon>Desulfomonilia</taxon>
        <taxon>Desulfomonilales</taxon>
        <taxon>Desulfomonilaceae</taxon>
        <taxon>Desulfomonile</taxon>
    </lineage>
</organism>
<proteinExistence type="predicted"/>
<protein>
    <submittedName>
        <fullName evidence="3">Uncharacterized protein</fullName>
    </submittedName>
</protein>
<gene>
    <name evidence="3" type="ORF">HY912_19580</name>
</gene>
<dbReference type="EMBL" id="JACRDE010000509">
    <property type="protein sequence ID" value="MBI5251700.1"/>
    <property type="molecule type" value="Genomic_DNA"/>
</dbReference>
<keyword evidence="2" id="KW-0812">Transmembrane</keyword>
<dbReference type="AlphaFoldDB" id="A0A9D6Z581"/>
<dbReference type="Proteomes" id="UP000807825">
    <property type="component" value="Unassembled WGS sequence"/>
</dbReference>
<feature type="transmembrane region" description="Helical" evidence="2">
    <location>
        <begin position="32"/>
        <end position="50"/>
    </location>
</feature>
<name>A0A9D6Z581_9BACT</name>
<reference evidence="3" key="1">
    <citation type="submission" date="2020-07" db="EMBL/GenBank/DDBJ databases">
        <title>Huge and variable diversity of episymbiotic CPR bacteria and DPANN archaea in groundwater ecosystems.</title>
        <authorList>
            <person name="He C.Y."/>
            <person name="Keren R."/>
            <person name="Whittaker M."/>
            <person name="Farag I.F."/>
            <person name="Doudna J."/>
            <person name="Cate J.H.D."/>
            <person name="Banfield J.F."/>
        </authorList>
    </citation>
    <scope>NUCLEOTIDE SEQUENCE</scope>
    <source>
        <strain evidence="3">NC_groundwater_1664_Pr3_B-0.1um_52_9</strain>
    </source>
</reference>
<keyword evidence="2" id="KW-0472">Membrane</keyword>
<evidence type="ECO:0000256" key="2">
    <source>
        <dbReference type="SAM" id="Phobius"/>
    </source>
</evidence>
<keyword evidence="2" id="KW-1133">Transmembrane helix</keyword>
<evidence type="ECO:0000256" key="1">
    <source>
        <dbReference type="SAM" id="MobiDB-lite"/>
    </source>
</evidence>